<dbReference type="Proteomes" id="UP000216188">
    <property type="component" value="Unassembled WGS sequence"/>
</dbReference>
<accession>A0A256G1E1</accession>
<dbReference type="GO" id="GO:0055085">
    <property type="term" value="P:transmembrane transport"/>
    <property type="evidence" value="ECO:0007669"/>
    <property type="project" value="UniProtKB-ARBA"/>
</dbReference>
<name>A0A256G1E1_9HYPH</name>
<dbReference type="SUPFAM" id="SSF52540">
    <property type="entry name" value="P-loop containing nucleoside triphosphate hydrolases"/>
    <property type="match status" value="2"/>
</dbReference>
<comment type="caution">
    <text evidence="15">The sequence shown here is derived from an EMBL/GenBank/DDBJ whole genome shotgun (WGS) entry which is preliminary data.</text>
</comment>
<evidence type="ECO:0000256" key="3">
    <source>
        <dbReference type="ARBA" id="ARBA00022448"/>
    </source>
</evidence>
<dbReference type="PANTHER" id="PTHR43776">
    <property type="entry name" value="TRANSPORT ATP-BINDING PROTEIN"/>
    <property type="match status" value="1"/>
</dbReference>
<dbReference type="Proteomes" id="UP000526233">
    <property type="component" value="Unassembled WGS sequence"/>
</dbReference>
<evidence type="ECO:0000256" key="12">
    <source>
        <dbReference type="ARBA" id="ARBA00025070"/>
    </source>
</evidence>
<dbReference type="PROSITE" id="PS50893">
    <property type="entry name" value="ABC_TRANSPORTER_2"/>
    <property type="match status" value="2"/>
</dbReference>
<keyword evidence="4" id="KW-1003">Cell membrane</keyword>
<keyword evidence="6" id="KW-0547">Nucleotide-binding</keyword>
<dbReference type="Gene3D" id="3.40.50.300">
    <property type="entry name" value="P-loop containing nucleotide triphosphate hydrolases"/>
    <property type="match status" value="2"/>
</dbReference>
<sequence length="524" mass="55909">MTIINTLLSVEGLVVRSNETALAGPVSFTLKQGETLGIVGESGSGKTLTAMAIAGLLPQSLHADGQSYLDGAPLALGISDRGRDFRTSQIGVVFQNPTTALNPRLSVGAQLFEALSPAMRGDKAKAATICLHLLEEVGISEPVKKLTAWPHELSGGLAQRVVIAMALARQPKLLIADEPTTALDVTVQAQILDLIARLQKRHGFGVLLITHDMGVIRDRADSVAVMDGGAIVESGATLNLFTNPKSRAARSLLKASELVFATASGVLHDAASQPPLVEVKALQKTFRNGPRALGGVDILVKSGTTLGIVGESGSGKTTLARIIAGLERADDGHILIDGNVRPPRTRSDHVQYVFQDPYSSLDPRISIVNTVAEPLLAKGLRKAEALRIAQGLLEEVGIHPALWHRLPGRLSGGQRQRVGFARAIAPSPKLLIADEPVAALDSTSRERVLALMEDMQRRHGTAQMLISHDLSVIARLCREVVVMRGGEIVERGETRRIFEAPAHPYTRQLLAAIPGRKPLVAPKF</sequence>
<evidence type="ECO:0000256" key="2">
    <source>
        <dbReference type="ARBA" id="ARBA00005417"/>
    </source>
</evidence>
<evidence type="ECO:0000259" key="13">
    <source>
        <dbReference type="PROSITE" id="PS50893"/>
    </source>
</evidence>
<keyword evidence="7 15" id="KW-0067">ATP-binding</keyword>
<dbReference type="GO" id="GO:0005886">
    <property type="term" value="C:plasma membrane"/>
    <property type="evidence" value="ECO:0007669"/>
    <property type="project" value="UniProtKB-SubCell"/>
</dbReference>
<comment type="function">
    <text evidence="12">Probably part of an ABC transporter complex that could be involved in peptide import. Probably responsible for energy coupling to the transport system.</text>
</comment>
<evidence type="ECO:0000256" key="11">
    <source>
        <dbReference type="ARBA" id="ARBA00023136"/>
    </source>
</evidence>
<comment type="subcellular location">
    <subcellularLocation>
        <location evidence="1">Cell inner membrane</location>
        <topology evidence="1">Peripheral membrane protein</topology>
    </subcellularLocation>
</comment>
<dbReference type="STRING" id="419475.A8A54_16490"/>
<evidence type="ECO:0000313" key="14">
    <source>
        <dbReference type="EMBL" id="NNV20154.1"/>
    </source>
</evidence>
<organism evidence="15 16">
    <name type="scientific">Brucella pseudogrignonensis</name>
    <dbReference type="NCBI Taxonomy" id="419475"/>
    <lineage>
        <taxon>Bacteria</taxon>
        <taxon>Pseudomonadati</taxon>
        <taxon>Pseudomonadota</taxon>
        <taxon>Alphaproteobacteria</taxon>
        <taxon>Hyphomicrobiales</taxon>
        <taxon>Brucellaceae</taxon>
        <taxon>Brucella/Ochrobactrum group</taxon>
        <taxon>Brucella</taxon>
    </lineage>
</organism>
<reference evidence="15 16" key="1">
    <citation type="submission" date="2017-07" db="EMBL/GenBank/DDBJ databases">
        <title>Phylogenetic study on the rhizospheric bacterium Ochrobactrum sp. A44.</title>
        <authorList>
            <person name="Krzyzanowska D.M."/>
            <person name="Ossowicki A."/>
            <person name="Rajewska M."/>
            <person name="Maciag T."/>
            <person name="Kaczynski Z."/>
            <person name="Czerwicka M."/>
            <person name="Jafra S."/>
        </authorList>
    </citation>
    <scope>NUCLEOTIDE SEQUENCE [LARGE SCALE GENOMIC DNA]</scope>
    <source>
        <strain evidence="15 16">CCUG 30717</strain>
    </source>
</reference>
<evidence type="ECO:0000256" key="7">
    <source>
        <dbReference type="ARBA" id="ARBA00022840"/>
    </source>
</evidence>
<dbReference type="InterPro" id="IPR003439">
    <property type="entry name" value="ABC_transporter-like_ATP-bd"/>
</dbReference>
<dbReference type="PROSITE" id="PS00211">
    <property type="entry name" value="ABC_TRANSPORTER_1"/>
    <property type="match status" value="1"/>
</dbReference>
<feature type="domain" description="ABC transporter" evidence="13">
    <location>
        <begin position="277"/>
        <end position="510"/>
    </location>
</feature>
<dbReference type="EMBL" id="PKQI01000001">
    <property type="protein sequence ID" value="NNV20154.1"/>
    <property type="molecule type" value="Genomic_DNA"/>
</dbReference>
<dbReference type="RefSeq" id="WP_007880183.1">
    <property type="nucleotide sequence ID" value="NZ_CAXURC020000002.1"/>
</dbReference>
<dbReference type="SMART" id="SM00382">
    <property type="entry name" value="AAA"/>
    <property type="match status" value="2"/>
</dbReference>
<dbReference type="InterPro" id="IPR003593">
    <property type="entry name" value="AAA+_ATPase"/>
</dbReference>
<reference evidence="14 17" key="2">
    <citation type="submission" date="2018-11" db="EMBL/GenBank/DDBJ databases">
        <title>Genome sequencing and analysis.</title>
        <authorList>
            <person name="Huang Y.-T."/>
        </authorList>
    </citation>
    <scope>NUCLEOTIDE SEQUENCE [LARGE SCALE GENOMIC DNA]</scope>
    <source>
        <strain evidence="14 17">SHIN</strain>
    </source>
</reference>
<evidence type="ECO:0000256" key="4">
    <source>
        <dbReference type="ARBA" id="ARBA00022475"/>
    </source>
</evidence>
<dbReference type="GO" id="GO:0016887">
    <property type="term" value="F:ATP hydrolysis activity"/>
    <property type="evidence" value="ECO:0007669"/>
    <property type="project" value="InterPro"/>
</dbReference>
<evidence type="ECO:0000256" key="10">
    <source>
        <dbReference type="ARBA" id="ARBA00022967"/>
    </source>
</evidence>
<dbReference type="GO" id="GO:0005524">
    <property type="term" value="F:ATP binding"/>
    <property type="evidence" value="ECO:0007669"/>
    <property type="project" value="UniProtKB-KW"/>
</dbReference>
<keyword evidence="11" id="KW-0472">Membrane</keyword>
<dbReference type="GO" id="GO:0015031">
    <property type="term" value="P:protein transport"/>
    <property type="evidence" value="ECO:0007669"/>
    <property type="project" value="UniProtKB-KW"/>
</dbReference>
<dbReference type="Pfam" id="PF08352">
    <property type="entry name" value="oligo_HPY"/>
    <property type="match status" value="1"/>
</dbReference>
<evidence type="ECO:0000256" key="8">
    <source>
        <dbReference type="ARBA" id="ARBA00022856"/>
    </source>
</evidence>
<dbReference type="EC" id="3.6.3.24" evidence="15"/>
<evidence type="ECO:0000313" key="15">
    <source>
        <dbReference type="EMBL" id="OYR20838.1"/>
    </source>
</evidence>
<evidence type="ECO:0000313" key="17">
    <source>
        <dbReference type="Proteomes" id="UP000526233"/>
    </source>
</evidence>
<dbReference type="CDD" id="cd03257">
    <property type="entry name" value="ABC_NikE_OppD_transporters"/>
    <property type="match status" value="2"/>
</dbReference>
<keyword evidence="10" id="KW-1278">Translocase</keyword>
<dbReference type="InterPro" id="IPR017871">
    <property type="entry name" value="ABC_transporter-like_CS"/>
</dbReference>
<evidence type="ECO:0000256" key="9">
    <source>
        <dbReference type="ARBA" id="ARBA00022927"/>
    </source>
</evidence>
<dbReference type="InterPro" id="IPR027417">
    <property type="entry name" value="P-loop_NTPase"/>
</dbReference>
<evidence type="ECO:0000256" key="6">
    <source>
        <dbReference type="ARBA" id="ARBA00022741"/>
    </source>
</evidence>
<proteinExistence type="inferred from homology"/>
<dbReference type="EMBL" id="NNRM01000052">
    <property type="protein sequence ID" value="OYR20838.1"/>
    <property type="molecule type" value="Genomic_DNA"/>
</dbReference>
<dbReference type="InterPro" id="IPR050319">
    <property type="entry name" value="ABC_transp_ATP-bind"/>
</dbReference>
<feature type="domain" description="ABC transporter" evidence="13">
    <location>
        <begin position="8"/>
        <end position="253"/>
    </location>
</feature>
<keyword evidence="5" id="KW-0997">Cell inner membrane</keyword>
<dbReference type="InterPro" id="IPR013563">
    <property type="entry name" value="Oligopep_ABC_C"/>
</dbReference>
<dbReference type="GO" id="GO:0015833">
    <property type="term" value="P:peptide transport"/>
    <property type="evidence" value="ECO:0007669"/>
    <property type="project" value="UniProtKB-KW"/>
</dbReference>
<gene>
    <name evidence="15" type="ORF">CEV34_5346</name>
    <name evidence="14" type="ORF">EHE22_06885</name>
</gene>
<evidence type="ECO:0000256" key="1">
    <source>
        <dbReference type="ARBA" id="ARBA00004417"/>
    </source>
</evidence>
<dbReference type="AlphaFoldDB" id="A0A256G1E1"/>
<keyword evidence="16" id="KW-1185">Reference proteome</keyword>
<keyword evidence="15" id="KW-0378">Hydrolase</keyword>
<keyword evidence="9" id="KW-0653">Protein transport</keyword>
<protein>
    <submittedName>
        <fullName evidence="14">ABC transporter ATP-binding protein</fullName>
    </submittedName>
    <submittedName>
        <fullName evidence="15">Nickel import ATP-binding protein NikE</fullName>
        <ecNumber evidence="15">3.6.3.24</ecNumber>
    </submittedName>
</protein>
<dbReference type="Pfam" id="PF00005">
    <property type="entry name" value="ABC_tran"/>
    <property type="match status" value="2"/>
</dbReference>
<comment type="similarity">
    <text evidence="2">Belongs to the ABC transporter superfamily.</text>
</comment>
<keyword evidence="8" id="KW-0571">Peptide transport</keyword>
<keyword evidence="3" id="KW-0813">Transport</keyword>
<evidence type="ECO:0000313" key="16">
    <source>
        <dbReference type="Proteomes" id="UP000216188"/>
    </source>
</evidence>
<evidence type="ECO:0000256" key="5">
    <source>
        <dbReference type="ARBA" id="ARBA00022519"/>
    </source>
</evidence>